<dbReference type="EMBL" id="RQXU01000004">
    <property type="protein sequence ID" value="RRH89780.1"/>
    <property type="molecule type" value="Genomic_DNA"/>
</dbReference>
<name>A0A3P3ETP1_9BURK</name>
<protein>
    <submittedName>
        <fullName evidence="1">Uncharacterized protein</fullName>
    </submittedName>
</protein>
<proteinExistence type="predicted"/>
<dbReference type="AlphaFoldDB" id="A0A3P3ETP1"/>
<accession>A0A3P3ETP1</accession>
<evidence type="ECO:0000313" key="2">
    <source>
        <dbReference type="Proteomes" id="UP000271590"/>
    </source>
</evidence>
<comment type="caution">
    <text evidence="1">The sequence shown here is derived from an EMBL/GenBank/DDBJ whole genome shotgun (WGS) entry which is preliminary data.</text>
</comment>
<evidence type="ECO:0000313" key="1">
    <source>
        <dbReference type="EMBL" id="RRH89780.1"/>
    </source>
</evidence>
<reference evidence="1 2" key="1">
    <citation type="submission" date="2018-11" db="EMBL/GenBank/DDBJ databases">
        <title>The genome of Variovorax sp T529.</title>
        <authorList>
            <person name="Gao J."/>
        </authorList>
    </citation>
    <scope>NUCLEOTIDE SEQUENCE [LARGE SCALE GENOMIC DNA]</scope>
    <source>
        <strain evidence="1 2">T529</strain>
    </source>
</reference>
<organism evidence="1 2">
    <name type="scientific">Variovorax beijingensis</name>
    <dbReference type="NCBI Taxonomy" id="2496117"/>
    <lineage>
        <taxon>Bacteria</taxon>
        <taxon>Pseudomonadati</taxon>
        <taxon>Pseudomonadota</taxon>
        <taxon>Betaproteobacteria</taxon>
        <taxon>Burkholderiales</taxon>
        <taxon>Comamonadaceae</taxon>
        <taxon>Variovorax</taxon>
    </lineage>
</organism>
<dbReference type="Proteomes" id="UP000271590">
    <property type="component" value="Unassembled WGS sequence"/>
</dbReference>
<gene>
    <name evidence="1" type="ORF">EH244_09355</name>
</gene>
<sequence length="59" mass="6246">MCSGTRSLRIRFIEYPFCRAPGLPRPARATITVTSSAAEGTAFTVHLPRGGKQATQPGG</sequence>